<protein>
    <recommendedName>
        <fullName evidence="8">Protein kinase domain-containing protein</fullName>
    </recommendedName>
</protein>
<dbReference type="PROSITE" id="PS50237">
    <property type="entry name" value="HECT"/>
    <property type="match status" value="1"/>
</dbReference>
<keyword evidence="7" id="KW-1185">Reference proteome</keyword>
<evidence type="ECO:0000313" key="7">
    <source>
        <dbReference type="Proteomes" id="UP001190700"/>
    </source>
</evidence>
<evidence type="ECO:0000259" key="4">
    <source>
        <dbReference type="PROSITE" id="PS50011"/>
    </source>
</evidence>
<dbReference type="AlphaFoldDB" id="A0AAE0G4T6"/>
<evidence type="ECO:0000256" key="1">
    <source>
        <dbReference type="ARBA" id="ARBA00022786"/>
    </source>
</evidence>
<dbReference type="GO" id="GO:0004842">
    <property type="term" value="F:ubiquitin-protein transferase activity"/>
    <property type="evidence" value="ECO:0007669"/>
    <property type="project" value="InterPro"/>
</dbReference>
<dbReference type="SUPFAM" id="SSF56112">
    <property type="entry name" value="Protein kinase-like (PK-like)"/>
    <property type="match status" value="1"/>
</dbReference>
<dbReference type="Gene3D" id="3.90.1750.10">
    <property type="entry name" value="Hect, E3 ligase catalytic domains"/>
    <property type="match status" value="1"/>
</dbReference>
<dbReference type="InterPro" id="IPR000719">
    <property type="entry name" value="Prot_kinase_dom"/>
</dbReference>
<comment type="caution">
    <text evidence="6">The sequence shown here is derived from an EMBL/GenBank/DDBJ whole genome shotgun (WGS) entry which is preliminary data.</text>
</comment>
<dbReference type="Pfam" id="PF00632">
    <property type="entry name" value="HECT"/>
    <property type="match status" value="1"/>
</dbReference>
<feature type="domain" description="HECT" evidence="5">
    <location>
        <begin position="458"/>
        <end position="569"/>
    </location>
</feature>
<evidence type="ECO:0000313" key="6">
    <source>
        <dbReference type="EMBL" id="KAK3271343.1"/>
    </source>
</evidence>
<keyword evidence="1 2" id="KW-0833">Ubl conjugation pathway</keyword>
<dbReference type="GO" id="GO:0005524">
    <property type="term" value="F:ATP binding"/>
    <property type="evidence" value="ECO:0007669"/>
    <property type="project" value="InterPro"/>
</dbReference>
<feature type="compositionally biased region" description="Polar residues" evidence="3">
    <location>
        <begin position="259"/>
        <end position="268"/>
    </location>
</feature>
<dbReference type="Proteomes" id="UP001190700">
    <property type="component" value="Unassembled WGS sequence"/>
</dbReference>
<evidence type="ECO:0008006" key="8">
    <source>
        <dbReference type="Google" id="ProtNLM"/>
    </source>
</evidence>
<comment type="caution">
    <text evidence="2">Lacks conserved residue(s) required for the propagation of feature annotation.</text>
</comment>
<dbReference type="InterPro" id="IPR011009">
    <property type="entry name" value="Kinase-like_dom_sf"/>
</dbReference>
<feature type="domain" description="Protein kinase" evidence="4">
    <location>
        <begin position="1"/>
        <end position="113"/>
    </location>
</feature>
<reference evidence="6 7" key="1">
    <citation type="journal article" date="2015" name="Genome Biol. Evol.">
        <title>Comparative Genomics of a Bacterivorous Green Alga Reveals Evolutionary Causalities and Consequences of Phago-Mixotrophic Mode of Nutrition.</title>
        <authorList>
            <person name="Burns J.A."/>
            <person name="Paasch A."/>
            <person name="Narechania A."/>
            <person name="Kim E."/>
        </authorList>
    </citation>
    <scope>NUCLEOTIDE SEQUENCE [LARGE SCALE GENOMIC DNA]</scope>
    <source>
        <strain evidence="6 7">PLY_AMNH</strain>
    </source>
</reference>
<dbReference type="SUPFAM" id="SSF56204">
    <property type="entry name" value="Hect, E3 ligase catalytic domain"/>
    <property type="match status" value="1"/>
</dbReference>
<name>A0AAE0G4T6_9CHLO</name>
<dbReference type="PROSITE" id="PS50011">
    <property type="entry name" value="PROTEIN_KINASE_DOM"/>
    <property type="match status" value="1"/>
</dbReference>
<dbReference type="SUPFAM" id="SSF57850">
    <property type="entry name" value="RING/U-box"/>
    <property type="match status" value="1"/>
</dbReference>
<dbReference type="InterPro" id="IPR000569">
    <property type="entry name" value="HECT_dom"/>
</dbReference>
<accession>A0AAE0G4T6</accession>
<dbReference type="Gene3D" id="3.30.2160.10">
    <property type="entry name" value="Hect, E3 ligase catalytic domain"/>
    <property type="match status" value="1"/>
</dbReference>
<feature type="non-terminal residue" evidence="6">
    <location>
        <position position="1"/>
    </location>
</feature>
<sequence length="889" mass="97509">AALTSLSVGVAVPYASPETLSPEDWRWCRAALDVWSLGVMLIELATGRLFHWNPSTDPLPRFECDGEGLDDTLAATPPTDPFVISLLLLGKQCTDVEAARRPSVDEALLHPFFSFGEHLPLQLPQSCCPSERKLQAVQAHLARLRGGLEEGHPRLPAQVLAVRSGSTVLEDVLQVFGDMELPIARVFQVAMGEPGPQGQRNLVPLAAVLETFFQRVREPAAGLFQCHTCAPAPQSQPLYSRFFPPTLLLARLSPPLDITSASSSAQRQQGEKRHSAPVGMNPLARGEPDVTHRGRPRLAHSCDAPEMWVVHSAGLGWPGPPTDRMDRGGCGGGSPPVHAEDVMPVLPLEDSACTLEKLGQYKAVGRVLAKCVLEGIHVAMPLCPSAHLFLLDREELSEDVNELIRITALYNPLRASAVQAVFAVTHMDGRQHHVPAASILTTGLAGDGERVTPGSAVVTDRNKADLVTRSLRHELVQAQRRALEMIRDGFWELPLRQHLPFLNADELAALLCGHAYAPRGRISDLFVLEPMEWGAEVAVMDEWFRDVVAELSEPLAWILLLRATGSTDIGPFSRDRRVIVQRHSRRAVIFQPRTLHMKVPWCSGQEELAGRLTQALRSGGQPCMHFCCVCWAPAPGNAGVLCSGAAKHFVCDECFTRHVRIESQADVDVLRARGSRVHCPLHTEGCYDSEPFSDSLIAQHVEEGAYMAYMRALRKLIEAELVEASQPQLNDDHIDPHRRQHAAEQEEIERLQKQIVAQIIGLKCPRCAAEFAGYAGEDAVQCTTCGAGFCPLCLTDCNSDARHHAEYECELHAPLEDGGGPALQSRAWTHFNHIHRERRQREVTTFMDALQLTEGMRTRVLSAAEEDLVGLGVDVSALHHPLGPLGLLG</sequence>
<dbReference type="InterPro" id="IPR035983">
    <property type="entry name" value="Hect_E3_ubiquitin_ligase"/>
</dbReference>
<dbReference type="GO" id="GO:0004672">
    <property type="term" value="F:protein kinase activity"/>
    <property type="evidence" value="ECO:0007669"/>
    <property type="project" value="InterPro"/>
</dbReference>
<dbReference type="EMBL" id="LGRX02009826">
    <property type="protein sequence ID" value="KAK3271343.1"/>
    <property type="molecule type" value="Genomic_DNA"/>
</dbReference>
<feature type="region of interest" description="Disordered" evidence="3">
    <location>
        <begin position="259"/>
        <end position="294"/>
    </location>
</feature>
<proteinExistence type="predicted"/>
<gene>
    <name evidence="6" type="ORF">CYMTET_20300</name>
</gene>
<dbReference type="Gene3D" id="1.10.510.10">
    <property type="entry name" value="Transferase(Phosphotransferase) domain 1"/>
    <property type="match status" value="1"/>
</dbReference>
<organism evidence="6 7">
    <name type="scientific">Cymbomonas tetramitiformis</name>
    <dbReference type="NCBI Taxonomy" id="36881"/>
    <lineage>
        <taxon>Eukaryota</taxon>
        <taxon>Viridiplantae</taxon>
        <taxon>Chlorophyta</taxon>
        <taxon>Pyramimonadophyceae</taxon>
        <taxon>Pyramimonadales</taxon>
        <taxon>Pyramimonadaceae</taxon>
        <taxon>Cymbomonas</taxon>
    </lineage>
</organism>
<evidence type="ECO:0000259" key="5">
    <source>
        <dbReference type="PROSITE" id="PS50237"/>
    </source>
</evidence>
<evidence type="ECO:0000256" key="3">
    <source>
        <dbReference type="SAM" id="MobiDB-lite"/>
    </source>
</evidence>
<evidence type="ECO:0000256" key="2">
    <source>
        <dbReference type="PROSITE-ProRule" id="PRU00104"/>
    </source>
</evidence>